<keyword evidence="3" id="KW-1185">Reference proteome</keyword>
<dbReference type="OrthoDB" id="8196546at2759"/>
<reference evidence="2 3" key="1">
    <citation type="journal article" date="2019" name="Commun. Biol.">
        <title>The bagworm genome reveals a unique fibroin gene that provides high tensile strength.</title>
        <authorList>
            <person name="Kono N."/>
            <person name="Nakamura H."/>
            <person name="Ohtoshi R."/>
            <person name="Tomita M."/>
            <person name="Numata K."/>
            <person name="Arakawa K."/>
        </authorList>
    </citation>
    <scope>NUCLEOTIDE SEQUENCE [LARGE SCALE GENOMIC DNA]</scope>
</reference>
<protein>
    <submittedName>
        <fullName evidence="2">Uncharacterized protein</fullName>
    </submittedName>
</protein>
<name>A0A4C1USW8_EUMVA</name>
<organism evidence="2 3">
    <name type="scientific">Eumeta variegata</name>
    <name type="common">Bagworm moth</name>
    <name type="synonym">Eumeta japonica</name>
    <dbReference type="NCBI Taxonomy" id="151549"/>
    <lineage>
        <taxon>Eukaryota</taxon>
        <taxon>Metazoa</taxon>
        <taxon>Ecdysozoa</taxon>
        <taxon>Arthropoda</taxon>
        <taxon>Hexapoda</taxon>
        <taxon>Insecta</taxon>
        <taxon>Pterygota</taxon>
        <taxon>Neoptera</taxon>
        <taxon>Endopterygota</taxon>
        <taxon>Lepidoptera</taxon>
        <taxon>Glossata</taxon>
        <taxon>Ditrysia</taxon>
        <taxon>Tineoidea</taxon>
        <taxon>Psychidae</taxon>
        <taxon>Oiketicinae</taxon>
        <taxon>Eumeta</taxon>
    </lineage>
</organism>
<sequence length="96" mass="10805">MSPVRQRPSLVPSACGLQETVNKLDDSVKKKGMKVNFGKPKVTSHNPIPSRRTRAARSQGSRSSGRSLALRISPIPPIFYWRTAHWHLMFKNVRAP</sequence>
<evidence type="ECO:0000256" key="1">
    <source>
        <dbReference type="SAM" id="MobiDB-lite"/>
    </source>
</evidence>
<dbReference type="EMBL" id="BGZK01000221">
    <property type="protein sequence ID" value="GBP29561.1"/>
    <property type="molecule type" value="Genomic_DNA"/>
</dbReference>
<proteinExistence type="predicted"/>
<gene>
    <name evidence="2" type="ORF">EVAR_93358_1</name>
</gene>
<feature type="compositionally biased region" description="Low complexity" evidence="1">
    <location>
        <begin position="56"/>
        <end position="67"/>
    </location>
</feature>
<dbReference type="AlphaFoldDB" id="A0A4C1USW8"/>
<evidence type="ECO:0000313" key="3">
    <source>
        <dbReference type="Proteomes" id="UP000299102"/>
    </source>
</evidence>
<comment type="caution">
    <text evidence="2">The sequence shown here is derived from an EMBL/GenBank/DDBJ whole genome shotgun (WGS) entry which is preliminary data.</text>
</comment>
<accession>A0A4C1USW8</accession>
<feature type="region of interest" description="Disordered" evidence="1">
    <location>
        <begin position="36"/>
        <end position="67"/>
    </location>
</feature>
<dbReference type="Proteomes" id="UP000299102">
    <property type="component" value="Unassembled WGS sequence"/>
</dbReference>
<evidence type="ECO:0000313" key="2">
    <source>
        <dbReference type="EMBL" id="GBP29561.1"/>
    </source>
</evidence>